<dbReference type="EMBL" id="BARW01025325">
    <property type="protein sequence ID" value="GAJ07332.1"/>
    <property type="molecule type" value="Genomic_DNA"/>
</dbReference>
<protein>
    <submittedName>
        <fullName evidence="1">Uncharacterized protein</fullName>
    </submittedName>
</protein>
<organism evidence="1">
    <name type="scientific">marine sediment metagenome</name>
    <dbReference type="NCBI Taxonomy" id="412755"/>
    <lineage>
        <taxon>unclassified sequences</taxon>
        <taxon>metagenomes</taxon>
        <taxon>ecological metagenomes</taxon>
    </lineage>
</organism>
<gene>
    <name evidence="1" type="ORF">S12H4_41534</name>
</gene>
<sequence>MLAALGLSGEEQAMVFDQILDEGVEALARIKSGKPELGKALTPLFGLEGKSSGFLKNLKATLPQNLPELEPSLDDFIKIVDL</sequence>
<name>X1UUP1_9ZZZZ</name>
<feature type="non-terminal residue" evidence="1">
    <location>
        <position position="82"/>
    </location>
</feature>
<accession>X1UUP1</accession>
<reference evidence="1" key="1">
    <citation type="journal article" date="2014" name="Front. Microbiol.">
        <title>High frequency of phylogenetically diverse reductive dehalogenase-homologous genes in deep subseafloor sedimentary metagenomes.</title>
        <authorList>
            <person name="Kawai M."/>
            <person name="Futagami T."/>
            <person name="Toyoda A."/>
            <person name="Takaki Y."/>
            <person name="Nishi S."/>
            <person name="Hori S."/>
            <person name="Arai W."/>
            <person name="Tsubouchi T."/>
            <person name="Morono Y."/>
            <person name="Uchiyama I."/>
            <person name="Ito T."/>
            <person name="Fujiyama A."/>
            <person name="Inagaki F."/>
            <person name="Takami H."/>
        </authorList>
    </citation>
    <scope>NUCLEOTIDE SEQUENCE</scope>
    <source>
        <strain evidence="1">Expedition CK06-06</strain>
    </source>
</reference>
<dbReference type="AlphaFoldDB" id="X1UUP1"/>
<evidence type="ECO:0000313" key="1">
    <source>
        <dbReference type="EMBL" id="GAJ07332.1"/>
    </source>
</evidence>
<proteinExistence type="predicted"/>
<comment type="caution">
    <text evidence="1">The sequence shown here is derived from an EMBL/GenBank/DDBJ whole genome shotgun (WGS) entry which is preliminary data.</text>
</comment>